<keyword evidence="14" id="KW-0418">Kinase</keyword>
<dbReference type="FunFam" id="1.10.510.10:FF:000358">
    <property type="entry name" value="Putative leucine-rich repeat receptor-like serine/threonine-protein kinase"/>
    <property type="match status" value="1"/>
</dbReference>
<keyword evidence="6" id="KW-0723">Serine/threonine-protein kinase</keyword>
<evidence type="ECO:0000256" key="1">
    <source>
        <dbReference type="ARBA" id="ARBA00004162"/>
    </source>
</evidence>
<evidence type="ECO:0000256" key="11">
    <source>
        <dbReference type="ARBA" id="ARBA00022729"/>
    </source>
</evidence>
<keyword evidence="11" id="KW-0732">Signal</keyword>
<dbReference type="OrthoDB" id="676979at2759"/>
<comment type="similarity">
    <text evidence="3">Belongs to the protein kinase superfamily. Ser/Thr protein kinase family.</text>
</comment>
<evidence type="ECO:0000256" key="9">
    <source>
        <dbReference type="ARBA" id="ARBA00022679"/>
    </source>
</evidence>
<keyword evidence="16 23" id="KW-1133">Transmembrane helix</keyword>
<dbReference type="InterPro" id="IPR013210">
    <property type="entry name" value="LRR_N_plant-typ"/>
</dbReference>
<dbReference type="Gene3D" id="3.30.200.20">
    <property type="entry name" value="Phosphorylase Kinase, domain 1"/>
    <property type="match status" value="1"/>
</dbReference>
<dbReference type="EMBL" id="CM031826">
    <property type="protein sequence ID" value="KAG6728725.1"/>
    <property type="molecule type" value="Genomic_DNA"/>
</dbReference>
<evidence type="ECO:0000256" key="2">
    <source>
        <dbReference type="ARBA" id="ARBA00004479"/>
    </source>
</evidence>
<evidence type="ECO:0000256" key="18">
    <source>
        <dbReference type="ARBA" id="ARBA00023170"/>
    </source>
</evidence>
<keyword evidence="10 23" id="KW-0812">Transmembrane</keyword>
<evidence type="ECO:0000256" key="12">
    <source>
        <dbReference type="ARBA" id="ARBA00022737"/>
    </source>
</evidence>
<dbReference type="InterPro" id="IPR017441">
    <property type="entry name" value="Protein_kinase_ATP_BS"/>
</dbReference>
<evidence type="ECO:0000256" key="20">
    <source>
        <dbReference type="ARBA" id="ARBA00047899"/>
    </source>
</evidence>
<dbReference type="PROSITE" id="PS00108">
    <property type="entry name" value="PROTEIN_KINASE_ST"/>
    <property type="match status" value="1"/>
</dbReference>
<comment type="caution">
    <text evidence="25">The sequence shown here is derived from an EMBL/GenBank/DDBJ whole genome shotgun (WGS) entry which is preliminary data.</text>
</comment>
<evidence type="ECO:0000256" key="6">
    <source>
        <dbReference type="ARBA" id="ARBA00022527"/>
    </source>
</evidence>
<evidence type="ECO:0000256" key="5">
    <source>
        <dbReference type="ARBA" id="ARBA00022475"/>
    </source>
</evidence>
<gene>
    <name evidence="25" type="ORF">I3842_02G187600</name>
</gene>
<keyword evidence="15 22" id="KW-0067">ATP-binding</keyword>
<dbReference type="PROSITE" id="PS00107">
    <property type="entry name" value="PROTEIN_KINASE_ATP"/>
    <property type="match status" value="1"/>
</dbReference>
<comment type="catalytic activity">
    <reaction evidence="21">
        <text>L-seryl-[protein] + ATP = O-phospho-L-seryl-[protein] + ADP + H(+)</text>
        <dbReference type="Rhea" id="RHEA:17989"/>
        <dbReference type="Rhea" id="RHEA-COMP:9863"/>
        <dbReference type="Rhea" id="RHEA-COMP:11604"/>
        <dbReference type="ChEBI" id="CHEBI:15378"/>
        <dbReference type="ChEBI" id="CHEBI:29999"/>
        <dbReference type="ChEBI" id="CHEBI:30616"/>
        <dbReference type="ChEBI" id="CHEBI:83421"/>
        <dbReference type="ChEBI" id="CHEBI:456216"/>
        <dbReference type="EC" id="2.7.11.1"/>
    </reaction>
</comment>
<evidence type="ECO:0000256" key="8">
    <source>
        <dbReference type="ARBA" id="ARBA00022614"/>
    </source>
</evidence>
<keyword evidence="9" id="KW-0808">Transferase</keyword>
<dbReference type="FunFam" id="3.80.10.10:FF:000565">
    <property type="entry name" value="Leucine-rich repeat receptor-like kinase protein FLORAL ORGAN NUMBER1"/>
    <property type="match status" value="1"/>
</dbReference>
<evidence type="ECO:0000256" key="10">
    <source>
        <dbReference type="ARBA" id="ARBA00022692"/>
    </source>
</evidence>
<dbReference type="InterPro" id="IPR001245">
    <property type="entry name" value="Ser-Thr/Tyr_kinase_cat_dom"/>
</dbReference>
<dbReference type="SMART" id="SM00369">
    <property type="entry name" value="LRR_TYP"/>
    <property type="match status" value="8"/>
</dbReference>
<evidence type="ECO:0000256" key="4">
    <source>
        <dbReference type="ARBA" id="ARBA00012513"/>
    </source>
</evidence>
<protein>
    <recommendedName>
        <fullName evidence="4">non-specific serine/threonine protein kinase</fullName>
        <ecNumber evidence="4">2.7.11.1</ecNumber>
    </recommendedName>
</protein>
<dbReference type="PANTHER" id="PTHR27008">
    <property type="entry name" value="OS04G0122200 PROTEIN"/>
    <property type="match status" value="1"/>
</dbReference>
<proteinExistence type="inferred from homology"/>
<evidence type="ECO:0000256" key="3">
    <source>
        <dbReference type="ARBA" id="ARBA00008684"/>
    </source>
</evidence>
<dbReference type="InterPro" id="IPR051809">
    <property type="entry name" value="Plant_receptor-like_S/T_kinase"/>
</dbReference>
<evidence type="ECO:0000313" key="26">
    <source>
        <dbReference type="Proteomes" id="UP000811246"/>
    </source>
</evidence>
<dbReference type="GO" id="GO:0004674">
    <property type="term" value="F:protein serine/threonine kinase activity"/>
    <property type="evidence" value="ECO:0007669"/>
    <property type="project" value="UniProtKB-KW"/>
</dbReference>
<organism evidence="25 26">
    <name type="scientific">Carya illinoinensis</name>
    <name type="common">Pecan</name>
    <dbReference type="NCBI Taxonomy" id="32201"/>
    <lineage>
        <taxon>Eukaryota</taxon>
        <taxon>Viridiplantae</taxon>
        <taxon>Streptophyta</taxon>
        <taxon>Embryophyta</taxon>
        <taxon>Tracheophyta</taxon>
        <taxon>Spermatophyta</taxon>
        <taxon>Magnoliopsida</taxon>
        <taxon>eudicotyledons</taxon>
        <taxon>Gunneridae</taxon>
        <taxon>Pentapetalae</taxon>
        <taxon>rosids</taxon>
        <taxon>fabids</taxon>
        <taxon>Fagales</taxon>
        <taxon>Juglandaceae</taxon>
        <taxon>Carya</taxon>
    </lineage>
</organism>
<evidence type="ECO:0000256" key="22">
    <source>
        <dbReference type="PROSITE-ProRule" id="PRU10141"/>
    </source>
</evidence>
<dbReference type="GO" id="GO:0005886">
    <property type="term" value="C:plasma membrane"/>
    <property type="evidence" value="ECO:0007669"/>
    <property type="project" value="UniProtKB-SubCell"/>
</dbReference>
<keyword evidence="12" id="KW-0677">Repeat</keyword>
<sequence length="1050" mass="115216">MELRNCKLPVLYFTHFPVILIFSLSLLCLQQSSSTIEGAPTYETDRLALLKFKESISNDPDDILSSWNNNASIDNLCNWHGVKCGRKHRRVIALDLQGYALRGSISSFIGNLSFLRLINLQDNFLSGEIPLQVTRLFRLQQLILANNSLVGVIPSNLTHCSELRVINFLRNKLTGNIPVGLGSFEKLEYLLIAVNNLTGGIPASLGNVSSLQALSLGINNFVGNIPDEIGRLKNLFFFEVIDNGLSGTVPYSLFNLSSLTTFSIGINQLHGTLPANIGITLPNLQFLSVSKNKFSGPIPVSLPNASQLGNLALGQNNFVGQVPNDLGSLLDLKWLSIAENNLGSNSAKDLDFLASLGNCTKLKTLYFQKNNFGGNLPNSIGNLSQLQVLILDGNQISGIVPAPLENLINLTLLSLAENLFTGIIPTYFGKFQKLEALDLDGNRFSGKIASSLGNLTQLVSLFMSQNKLEGSIPISFGKAKSLQELDISQNNLTGAISKGTLSSQLRVLNLSHNSLSGTLRPEEVGGLRSINLLDVSNNNFSGEIPITIGDCLRLESLYLHHNSFQGKLPLSLTALVDLKYLDLSANNLSGLIPKDLQKISLLQYLNLSFNSLEGDVPTEGVFRNATAVLVTGNKKLCGGIPELKLQACDNKVKKRAKSRASRIIIILSGVLGFILFSSILVLYRRKKSEKKSSSILPKTDLLSKVSYKELYQVTGGFSPSNLIGSGSFGSVYKGVMGQEERSTVVAVKVLKLQQKGASKSFIAECNALRNIRHRNLVKILTCCSSIDYNGNEFKALVFEFMPKGSLEKWLHPDRGNHENESRNLNLLERLNIVMDVASALHYLHDHSEPPIIHCDLKPSNVLLDTDMVAHVSDFGLARLLSVADDVSQNQTSTIGIKGSIGYAAPEYGLGGEASTQGDVYSYGIFVLEIFTGKRPIDSMFQDIFNLHNYVKMALPERFVQIVDPKLLKPRELNEIETATEEEDVIEAEEERIQIEDQSQMNANIQKCLLSVFEIGISCSLQAPEERMSMGEVIRKLHRIRNTYLGTGHHG</sequence>
<dbReference type="PROSITE" id="PS50011">
    <property type="entry name" value="PROTEIN_KINASE_DOM"/>
    <property type="match status" value="1"/>
</dbReference>
<dbReference type="SMART" id="SM00220">
    <property type="entry name" value="S_TKc"/>
    <property type="match status" value="1"/>
</dbReference>
<evidence type="ECO:0000256" key="13">
    <source>
        <dbReference type="ARBA" id="ARBA00022741"/>
    </source>
</evidence>
<reference evidence="25" key="1">
    <citation type="submission" date="2021-01" db="EMBL/GenBank/DDBJ databases">
        <authorList>
            <person name="Lovell J.T."/>
            <person name="Bentley N."/>
            <person name="Bhattarai G."/>
            <person name="Jenkins J.W."/>
            <person name="Sreedasyam A."/>
            <person name="Alarcon Y."/>
            <person name="Bock C."/>
            <person name="Boston L."/>
            <person name="Carlson J."/>
            <person name="Cervantes K."/>
            <person name="Clermont K."/>
            <person name="Krom N."/>
            <person name="Kubenka K."/>
            <person name="Mamidi S."/>
            <person name="Mattison C."/>
            <person name="Monteros M."/>
            <person name="Pisani C."/>
            <person name="Plott C."/>
            <person name="Rajasekar S."/>
            <person name="Rhein H.S."/>
            <person name="Rohla C."/>
            <person name="Song M."/>
            <person name="Hilaire R.S."/>
            <person name="Shu S."/>
            <person name="Wells L."/>
            <person name="Wang X."/>
            <person name="Webber J."/>
            <person name="Heerema R.J."/>
            <person name="Klein P."/>
            <person name="Conner P."/>
            <person name="Grauke L."/>
            <person name="Grimwood J."/>
            <person name="Schmutz J."/>
            <person name="Randall J.J."/>
        </authorList>
    </citation>
    <scope>NUCLEOTIDE SEQUENCE</scope>
    <source>
        <tissue evidence="25">Leaf</tissue>
    </source>
</reference>
<evidence type="ECO:0000256" key="23">
    <source>
        <dbReference type="SAM" id="Phobius"/>
    </source>
</evidence>
<keyword evidence="8" id="KW-0433">Leucine-rich repeat</keyword>
<comment type="subcellular location">
    <subcellularLocation>
        <location evidence="1">Cell membrane</location>
        <topology evidence="1">Single-pass membrane protein</topology>
    </subcellularLocation>
    <subcellularLocation>
        <location evidence="2">Membrane</location>
        <topology evidence="2">Single-pass type I membrane protein</topology>
    </subcellularLocation>
</comment>
<evidence type="ECO:0000256" key="21">
    <source>
        <dbReference type="ARBA" id="ARBA00048679"/>
    </source>
</evidence>
<accession>A0A922FXP2</accession>
<keyword evidence="7" id="KW-0597">Phosphoprotein</keyword>
<dbReference type="FunFam" id="3.80.10.10:FF:000288">
    <property type="entry name" value="LRR receptor-like serine/threonine-protein kinase EFR"/>
    <property type="match status" value="1"/>
</dbReference>
<dbReference type="SUPFAM" id="SSF56112">
    <property type="entry name" value="Protein kinase-like (PK-like)"/>
    <property type="match status" value="1"/>
</dbReference>
<keyword evidence="13 22" id="KW-0547">Nucleotide-binding</keyword>
<feature type="transmembrane region" description="Helical" evidence="23">
    <location>
        <begin position="663"/>
        <end position="683"/>
    </location>
</feature>
<evidence type="ECO:0000256" key="16">
    <source>
        <dbReference type="ARBA" id="ARBA00022989"/>
    </source>
</evidence>
<dbReference type="InterPro" id="IPR011009">
    <property type="entry name" value="Kinase-like_dom_sf"/>
</dbReference>
<evidence type="ECO:0000256" key="19">
    <source>
        <dbReference type="ARBA" id="ARBA00023180"/>
    </source>
</evidence>
<dbReference type="AlphaFoldDB" id="A0A922FXP2"/>
<keyword evidence="18" id="KW-0675">Receptor</keyword>
<dbReference type="PANTHER" id="PTHR27008:SF592">
    <property type="entry name" value="LEUCINE-RICH REPEAT RECEPTOR-LIKE PROTEIN KINASE FAMILY PROTEIN-RELATED"/>
    <property type="match status" value="1"/>
</dbReference>
<evidence type="ECO:0000313" key="25">
    <source>
        <dbReference type="EMBL" id="KAG6728725.1"/>
    </source>
</evidence>
<evidence type="ECO:0000256" key="14">
    <source>
        <dbReference type="ARBA" id="ARBA00022777"/>
    </source>
</evidence>
<dbReference type="Pfam" id="PF07714">
    <property type="entry name" value="PK_Tyr_Ser-Thr"/>
    <property type="match status" value="1"/>
</dbReference>
<evidence type="ECO:0000259" key="24">
    <source>
        <dbReference type="PROSITE" id="PS50011"/>
    </source>
</evidence>
<dbReference type="InterPro" id="IPR000719">
    <property type="entry name" value="Prot_kinase_dom"/>
</dbReference>
<feature type="binding site" evidence="22">
    <location>
        <position position="748"/>
    </location>
    <ligand>
        <name>ATP</name>
        <dbReference type="ChEBI" id="CHEBI:30616"/>
    </ligand>
</feature>
<evidence type="ECO:0000256" key="7">
    <source>
        <dbReference type="ARBA" id="ARBA00022553"/>
    </source>
</evidence>
<dbReference type="InterPro" id="IPR008271">
    <property type="entry name" value="Ser/Thr_kinase_AS"/>
</dbReference>
<comment type="catalytic activity">
    <reaction evidence="20">
        <text>L-threonyl-[protein] + ATP = O-phospho-L-threonyl-[protein] + ADP + H(+)</text>
        <dbReference type="Rhea" id="RHEA:46608"/>
        <dbReference type="Rhea" id="RHEA-COMP:11060"/>
        <dbReference type="Rhea" id="RHEA-COMP:11605"/>
        <dbReference type="ChEBI" id="CHEBI:15378"/>
        <dbReference type="ChEBI" id="CHEBI:30013"/>
        <dbReference type="ChEBI" id="CHEBI:30616"/>
        <dbReference type="ChEBI" id="CHEBI:61977"/>
        <dbReference type="ChEBI" id="CHEBI:456216"/>
        <dbReference type="EC" id="2.7.11.1"/>
    </reaction>
</comment>
<dbReference type="Pfam" id="PF13855">
    <property type="entry name" value="LRR_8"/>
    <property type="match status" value="1"/>
</dbReference>
<evidence type="ECO:0000256" key="17">
    <source>
        <dbReference type="ARBA" id="ARBA00023136"/>
    </source>
</evidence>
<dbReference type="Pfam" id="PF08263">
    <property type="entry name" value="LRRNT_2"/>
    <property type="match status" value="1"/>
</dbReference>
<dbReference type="SUPFAM" id="SSF52058">
    <property type="entry name" value="L domain-like"/>
    <property type="match status" value="2"/>
</dbReference>
<evidence type="ECO:0000256" key="15">
    <source>
        <dbReference type="ARBA" id="ARBA00022840"/>
    </source>
</evidence>
<keyword evidence="19" id="KW-0325">Glycoprotein</keyword>
<dbReference type="Gene3D" id="3.80.10.10">
    <property type="entry name" value="Ribonuclease Inhibitor"/>
    <property type="match status" value="3"/>
</dbReference>
<dbReference type="EC" id="2.7.11.1" evidence="4"/>
<dbReference type="InterPro" id="IPR032675">
    <property type="entry name" value="LRR_dom_sf"/>
</dbReference>
<keyword evidence="5" id="KW-1003">Cell membrane</keyword>
<dbReference type="InterPro" id="IPR003591">
    <property type="entry name" value="Leu-rich_rpt_typical-subtyp"/>
</dbReference>
<dbReference type="InterPro" id="IPR001611">
    <property type="entry name" value="Leu-rich_rpt"/>
</dbReference>
<keyword evidence="17 23" id="KW-0472">Membrane</keyword>
<dbReference type="FunFam" id="3.30.200.20:FF:000432">
    <property type="entry name" value="LRR receptor-like serine/threonine-protein kinase EFR"/>
    <property type="match status" value="1"/>
</dbReference>
<feature type="domain" description="Protein kinase" evidence="24">
    <location>
        <begin position="717"/>
        <end position="1044"/>
    </location>
</feature>
<dbReference type="Gene3D" id="1.10.510.10">
    <property type="entry name" value="Transferase(Phosphotransferase) domain 1"/>
    <property type="match status" value="1"/>
</dbReference>
<dbReference type="InterPro" id="IPR055414">
    <property type="entry name" value="LRR_R13L4/SHOC2-like"/>
</dbReference>
<name>A0A922FXP2_CARIL</name>
<dbReference type="Pfam" id="PF00560">
    <property type="entry name" value="LRR_1"/>
    <property type="match status" value="3"/>
</dbReference>
<dbReference type="FunFam" id="3.80.10.10:FF:000383">
    <property type="entry name" value="Leucine-rich repeat receptor protein kinase EMS1"/>
    <property type="match status" value="2"/>
</dbReference>
<dbReference type="Pfam" id="PF23598">
    <property type="entry name" value="LRR_14"/>
    <property type="match status" value="1"/>
</dbReference>
<dbReference type="Proteomes" id="UP000811246">
    <property type="component" value="Chromosome 2"/>
</dbReference>
<dbReference type="GO" id="GO:0005524">
    <property type="term" value="F:ATP binding"/>
    <property type="evidence" value="ECO:0007669"/>
    <property type="project" value="UniProtKB-UniRule"/>
</dbReference>